<accession>A0ABC8M6U1</accession>
<sequence length="88" mass="9514">MMVITNADCRKCQQVLEIGTDLTVVGRAVRDKDGAPMIGHVYQLFSGHIQVEEFVADLEAESESDRTLSLCVTVLGAVLLVLSAHNAN</sequence>
<protein>
    <submittedName>
        <fullName evidence="1">Uncharacterized protein</fullName>
    </submittedName>
</protein>
<organism evidence="1 2">
    <name type="scientific">Eruca vesicaria subsp. sativa</name>
    <name type="common">Garden rocket</name>
    <name type="synonym">Eruca sativa</name>
    <dbReference type="NCBI Taxonomy" id="29727"/>
    <lineage>
        <taxon>Eukaryota</taxon>
        <taxon>Viridiplantae</taxon>
        <taxon>Streptophyta</taxon>
        <taxon>Embryophyta</taxon>
        <taxon>Tracheophyta</taxon>
        <taxon>Spermatophyta</taxon>
        <taxon>Magnoliopsida</taxon>
        <taxon>eudicotyledons</taxon>
        <taxon>Gunneridae</taxon>
        <taxon>Pentapetalae</taxon>
        <taxon>rosids</taxon>
        <taxon>malvids</taxon>
        <taxon>Brassicales</taxon>
        <taxon>Brassicaceae</taxon>
        <taxon>Brassiceae</taxon>
        <taxon>Eruca</taxon>
    </lineage>
</organism>
<comment type="caution">
    <text evidence="1">The sequence shown here is derived from an EMBL/GenBank/DDBJ whole genome shotgun (WGS) entry which is preliminary data.</text>
</comment>
<dbReference type="Proteomes" id="UP001642260">
    <property type="component" value="Unassembled WGS sequence"/>
</dbReference>
<reference evidence="1 2" key="1">
    <citation type="submission" date="2022-03" db="EMBL/GenBank/DDBJ databases">
        <authorList>
            <person name="Macdonald S."/>
            <person name="Ahmed S."/>
            <person name="Newling K."/>
        </authorList>
    </citation>
    <scope>NUCLEOTIDE SEQUENCE [LARGE SCALE GENOMIC DNA]</scope>
</reference>
<proteinExistence type="predicted"/>
<dbReference type="EMBL" id="CAKOAT010944043">
    <property type="protein sequence ID" value="CAH8391433.1"/>
    <property type="molecule type" value="Genomic_DNA"/>
</dbReference>
<evidence type="ECO:0000313" key="2">
    <source>
        <dbReference type="Proteomes" id="UP001642260"/>
    </source>
</evidence>
<dbReference type="AlphaFoldDB" id="A0ABC8M6U1"/>
<evidence type="ECO:0000313" key="1">
    <source>
        <dbReference type="EMBL" id="CAH8391433.1"/>
    </source>
</evidence>
<gene>
    <name evidence="1" type="ORF">ERUC_LOCUS43916</name>
</gene>
<keyword evidence="2" id="KW-1185">Reference proteome</keyword>
<name>A0ABC8M6U1_ERUVS</name>